<keyword evidence="2" id="KW-1185">Reference proteome</keyword>
<proteinExistence type="predicted"/>
<dbReference type="Proteomes" id="UP000277212">
    <property type="component" value="Unassembled WGS sequence"/>
</dbReference>
<gene>
    <name evidence="1" type="ORF">CDV36_011258</name>
</gene>
<sequence>MQGTESCRYERIKLIFDADALHSDRLWHSSIQTRTLVPTWCRPPLIVPEDSTRPKVTRMLRGQNWPRLLSDNHSNHLCSIVIYVIVVIPLVP</sequence>
<comment type="caution">
    <text evidence="1">The sequence shown here is derived from an EMBL/GenBank/DDBJ whole genome shotgun (WGS) entry which is preliminary data.</text>
</comment>
<accession>A0A3M2RV11</accession>
<dbReference type="AlphaFoldDB" id="A0A3M2RV11"/>
<reference evidence="1 2" key="1">
    <citation type="submission" date="2017-06" db="EMBL/GenBank/DDBJ databases">
        <title>Comparative genomic analysis of Ambrosia Fusariam Clade fungi.</title>
        <authorList>
            <person name="Stajich J.E."/>
            <person name="Carrillo J."/>
            <person name="Kijimoto T."/>
            <person name="Eskalen A."/>
            <person name="O'Donnell K."/>
            <person name="Kasson M."/>
        </authorList>
    </citation>
    <scope>NUCLEOTIDE SEQUENCE [LARGE SCALE GENOMIC DNA]</scope>
    <source>
        <strain evidence="1">UCR3666</strain>
    </source>
</reference>
<dbReference type="EMBL" id="NKUJ01000255">
    <property type="protein sequence ID" value="RMJ09130.1"/>
    <property type="molecule type" value="Genomic_DNA"/>
</dbReference>
<name>A0A3M2RV11_9HYPO</name>
<evidence type="ECO:0000313" key="2">
    <source>
        <dbReference type="Proteomes" id="UP000277212"/>
    </source>
</evidence>
<organism evidence="1 2">
    <name type="scientific">Fusarium kuroshium</name>
    <dbReference type="NCBI Taxonomy" id="2010991"/>
    <lineage>
        <taxon>Eukaryota</taxon>
        <taxon>Fungi</taxon>
        <taxon>Dikarya</taxon>
        <taxon>Ascomycota</taxon>
        <taxon>Pezizomycotina</taxon>
        <taxon>Sordariomycetes</taxon>
        <taxon>Hypocreomycetidae</taxon>
        <taxon>Hypocreales</taxon>
        <taxon>Nectriaceae</taxon>
        <taxon>Fusarium</taxon>
        <taxon>Fusarium solani species complex</taxon>
    </lineage>
</organism>
<evidence type="ECO:0000313" key="1">
    <source>
        <dbReference type="EMBL" id="RMJ09130.1"/>
    </source>
</evidence>
<protein>
    <submittedName>
        <fullName evidence="1">Uncharacterized protein</fullName>
    </submittedName>
</protein>